<dbReference type="AlphaFoldDB" id="A0ABD0XLP9"/>
<dbReference type="SUPFAM" id="SSF48726">
    <property type="entry name" value="Immunoglobulin"/>
    <property type="match status" value="3"/>
</dbReference>
<dbReference type="InterPro" id="IPR007110">
    <property type="entry name" value="Ig-like_dom"/>
</dbReference>
<feature type="transmembrane region" description="Helical" evidence="9">
    <location>
        <begin position="366"/>
        <end position="393"/>
    </location>
</feature>
<dbReference type="Pfam" id="PF07686">
    <property type="entry name" value="V-set"/>
    <property type="match status" value="1"/>
</dbReference>
<protein>
    <recommendedName>
        <fullName evidence="11">Ig-like domain-containing protein</fullName>
    </recommendedName>
</protein>
<gene>
    <name evidence="12" type="ORF">UPYG_G00024980</name>
</gene>
<evidence type="ECO:0000256" key="5">
    <source>
        <dbReference type="ARBA" id="ARBA00023136"/>
    </source>
</evidence>
<feature type="domain" description="Ig-like" evidence="11">
    <location>
        <begin position="120"/>
        <end position="224"/>
    </location>
</feature>
<feature type="signal peptide" evidence="10">
    <location>
        <begin position="1"/>
        <end position="26"/>
    </location>
</feature>
<keyword evidence="6" id="KW-1015">Disulfide bond</keyword>
<dbReference type="Proteomes" id="UP001557470">
    <property type="component" value="Unassembled WGS sequence"/>
</dbReference>
<evidence type="ECO:0000256" key="8">
    <source>
        <dbReference type="ARBA" id="ARBA00023319"/>
    </source>
</evidence>
<dbReference type="PROSITE" id="PS50835">
    <property type="entry name" value="IG_LIKE"/>
    <property type="match status" value="2"/>
</dbReference>
<name>A0ABD0XLP9_UMBPY</name>
<dbReference type="Gene3D" id="2.60.40.10">
    <property type="entry name" value="Immunoglobulins"/>
    <property type="match status" value="3"/>
</dbReference>
<organism evidence="12 13">
    <name type="scientific">Umbra pygmaea</name>
    <name type="common">Eastern mudminnow</name>
    <dbReference type="NCBI Taxonomy" id="75934"/>
    <lineage>
        <taxon>Eukaryota</taxon>
        <taxon>Metazoa</taxon>
        <taxon>Chordata</taxon>
        <taxon>Craniata</taxon>
        <taxon>Vertebrata</taxon>
        <taxon>Euteleostomi</taxon>
        <taxon>Actinopterygii</taxon>
        <taxon>Neopterygii</taxon>
        <taxon>Teleostei</taxon>
        <taxon>Protacanthopterygii</taxon>
        <taxon>Esociformes</taxon>
        <taxon>Umbridae</taxon>
        <taxon>Umbra</taxon>
    </lineage>
</organism>
<evidence type="ECO:0000256" key="10">
    <source>
        <dbReference type="SAM" id="SignalP"/>
    </source>
</evidence>
<dbReference type="InterPro" id="IPR013106">
    <property type="entry name" value="Ig_V-set"/>
</dbReference>
<dbReference type="InterPro" id="IPR047164">
    <property type="entry name" value="OX2G-like"/>
</dbReference>
<evidence type="ECO:0000313" key="12">
    <source>
        <dbReference type="EMBL" id="KAL1022308.1"/>
    </source>
</evidence>
<feature type="domain" description="Ig-like" evidence="11">
    <location>
        <begin position="26"/>
        <end position="114"/>
    </location>
</feature>
<dbReference type="InterPro" id="IPR013783">
    <property type="entry name" value="Ig-like_fold"/>
</dbReference>
<dbReference type="PANTHER" id="PTHR46841">
    <property type="entry name" value="OX-2 MEMBRANE GLYCOPROTEIN"/>
    <property type="match status" value="1"/>
</dbReference>
<keyword evidence="5 9" id="KW-0472">Membrane</keyword>
<dbReference type="InterPro" id="IPR003599">
    <property type="entry name" value="Ig_sub"/>
</dbReference>
<keyword evidence="3 10" id="KW-0732">Signal</keyword>
<evidence type="ECO:0000256" key="1">
    <source>
        <dbReference type="ARBA" id="ARBA00004167"/>
    </source>
</evidence>
<keyword evidence="7" id="KW-0325">Glycoprotein</keyword>
<keyword evidence="13" id="KW-1185">Reference proteome</keyword>
<feature type="chain" id="PRO_5044859764" description="Ig-like domain-containing protein" evidence="10">
    <location>
        <begin position="27"/>
        <end position="394"/>
    </location>
</feature>
<dbReference type="EMBL" id="JAGEUA010000001">
    <property type="protein sequence ID" value="KAL1022308.1"/>
    <property type="molecule type" value="Genomic_DNA"/>
</dbReference>
<evidence type="ECO:0000256" key="7">
    <source>
        <dbReference type="ARBA" id="ARBA00023180"/>
    </source>
</evidence>
<comment type="subcellular location">
    <subcellularLocation>
        <location evidence="1">Membrane</location>
        <topology evidence="1">Single-pass membrane protein</topology>
    </subcellularLocation>
</comment>
<dbReference type="SMART" id="SM00409">
    <property type="entry name" value="IG"/>
    <property type="match status" value="2"/>
</dbReference>
<proteinExistence type="predicted"/>
<keyword evidence="8" id="KW-0393">Immunoglobulin domain</keyword>
<evidence type="ECO:0000259" key="11">
    <source>
        <dbReference type="PROSITE" id="PS50835"/>
    </source>
</evidence>
<sequence length="394" mass="43020">MCGSSLARWLLLCLELLVMVVVRIQGEVITLSNLTAVAGLPIMLGCNVTLATEDKVMQVRWLDQHNQLLLSYETGRPVRLTKQHDGVTLLSSHYNVSLITIKRADLSHEGCYRCVFDIYPSGGKEGQTCLTIETKAINEGNKTAVSGTLATLSCWYGIPDRVQQVLWRKTANQGDTIKVASFSKRGNPSIDEPFQGRTVLSHTLGTTELSIQPVRTEDEGCYTCEFHTYPEGTRSAKTCLFVYEPNQPYGTGRYSAGRYGASCHNLFRVLPNPAITFVTSNGIIEANCTTTARPAAHMIWNVEGENGTLGPSTLSAQDQGDGTTFVTSTLYLQEKLLPDLPVKCIVHHQGLESPMSVYLNLNVGPALATVISVSCVVVLLICSLCVCLCKCFLC</sequence>
<dbReference type="GO" id="GO:0016020">
    <property type="term" value="C:membrane"/>
    <property type="evidence" value="ECO:0007669"/>
    <property type="project" value="UniProtKB-SubCell"/>
</dbReference>
<dbReference type="Pfam" id="PF08205">
    <property type="entry name" value="C2-set_2"/>
    <property type="match status" value="1"/>
</dbReference>
<evidence type="ECO:0000256" key="2">
    <source>
        <dbReference type="ARBA" id="ARBA00022692"/>
    </source>
</evidence>
<dbReference type="PANTHER" id="PTHR46841:SF4">
    <property type="entry name" value="SC:D189"/>
    <property type="match status" value="1"/>
</dbReference>
<evidence type="ECO:0000256" key="9">
    <source>
        <dbReference type="SAM" id="Phobius"/>
    </source>
</evidence>
<reference evidence="12 13" key="1">
    <citation type="submission" date="2024-06" db="EMBL/GenBank/DDBJ databases">
        <authorList>
            <person name="Pan Q."/>
            <person name="Wen M."/>
            <person name="Jouanno E."/>
            <person name="Zahm M."/>
            <person name="Klopp C."/>
            <person name="Cabau C."/>
            <person name="Louis A."/>
            <person name="Berthelot C."/>
            <person name="Parey E."/>
            <person name="Roest Crollius H."/>
            <person name="Montfort J."/>
            <person name="Robinson-Rechavi M."/>
            <person name="Bouchez O."/>
            <person name="Lampietro C."/>
            <person name="Lopez Roques C."/>
            <person name="Donnadieu C."/>
            <person name="Postlethwait J."/>
            <person name="Bobe J."/>
            <person name="Verreycken H."/>
            <person name="Guiguen Y."/>
        </authorList>
    </citation>
    <scope>NUCLEOTIDE SEQUENCE [LARGE SCALE GENOMIC DNA]</scope>
    <source>
        <strain evidence="12">Up_M1</strain>
        <tissue evidence="12">Testis</tissue>
    </source>
</reference>
<dbReference type="InterPro" id="IPR013162">
    <property type="entry name" value="CD80_C2-set"/>
</dbReference>
<evidence type="ECO:0000256" key="3">
    <source>
        <dbReference type="ARBA" id="ARBA00022729"/>
    </source>
</evidence>
<accession>A0ABD0XLP9</accession>
<keyword evidence="4 9" id="KW-1133">Transmembrane helix</keyword>
<keyword evidence="2 9" id="KW-0812">Transmembrane</keyword>
<comment type="caution">
    <text evidence="12">The sequence shown here is derived from an EMBL/GenBank/DDBJ whole genome shotgun (WGS) entry which is preliminary data.</text>
</comment>
<evidence type="ECO:0000256" key="6">
    <source>
        <dbReference type="ARBA" id="ARBA00023157"/>
    </source>
</evidence>
<evidence type="ECO:0000256" key="4">
    <source>
        <dbReference type="ARBA" id="ARBA00022989"/>
    </source>
</evidence>
<dbReference type="InterPro" id="IPR036179">
    <property type="entry name" value="Ig-like_dom_sf"/>
</dbReference>
<evidence type="ECO:0000313" key="13">
    <source>
        <dbReference type="Proteomes" id="UP001557470"/>
    </source>
</evidence>